<gene>
    <name evidence="1" type="ORF">M9H77_23950</name>
</gene>
<reference evidence="2" key="1">
    <citation type="journal article" date="2023" name="Nat. Plants">
        <title>Single-cell RNA sequencing provides a high-resolution roadmap for understanding the multicellular compartmentation of specialized metabolism.</title>
        <authorList>
            <person name="Sun S."/>
            <person name="Shen X."/>
            <person name="Li Y."/>
            <person name="Li Y."/>
            <person name="Wang S."/>
            <person name="Li R."/>
            <person name="Zhang H."/>
            <person name="Shen G."/>
            <person name="Guo B."/>
            <person name="Wei J."/>
            <person name="Xu J."/>
            <person name="St-Pierre B."/>
            <person name="Chen S."/>
            <person name="Sun C."/>
        </authorList>
    </citation>
    <scope>NUCLEOTIDE SEQUENCE [LARGE SCALE GENOMIC DNA]</scope>
</reference>
<evidence type="ECO:0000313" key="2">
    <source>
        <dbReference type="Proteomes" id="UP001060085"/>
    </source>
</evidence>
<organism evidence="1 2">
    <name type="scientific">Catharanthus roseus</name>
    <name type="common">Madagascar periwinkle</name>
    <name type="synonym">Vinca rosea</name>
    <dbReference type="NCBI Taxonomy" id="4058"/>
    <lineage>
        <taxon>Eukaryota</taxon>
        <taxon>Viridiplantae</taxon>
        <taxon>Streptophyta</taxon>
        <taxon>Embryophyta</taxon>
        <taxon>Tracheophyta</taxon>
        <taxon>Spermatophyta</taxon>
        <taxon>Magnoliopsida</taxon>
        <taxon>eudicotyledons</taxon>
        <taxon>Gunneridae</taxon>
        <taxon>Pentapetalae</taxon>
        <taxon>asterids</taxon>
        <taxon>lamiids</taxon>
        <taxon>Gentianales</taxon>
        <taxon>Apocynaceae</taxon>
        <taxon>Rauvolfioideae</taxon>
        <taxon>Vinceae</taxon>
        <taxon>Catharanthinae</taxon>
        <taxon>Catharanthus</taxon>
    </lineage>
</organism>
<evidence type="ECO:0000313" key="1">
    <source>
        <dbReference type="EMBL" id="KAI5664627.1"/>
    </source>
</evidence>
<comment type="caution">
    <text evidence="1">The sequence shown here is derived from an EMBL/GenBank/DDBJ whole genome shotgun (WGS) entry which is preliminary data.</text>
</comment>
<dbReference type="Proteomes" id="UP001060085">
    <property type="component" value="Linkage Group LG05"/>
</dbReference>
<dbReference type="EMBL" id="CM044705">
    <property type="protein sequence ID" value="KAI5664627.1"/>
    <property type="molecule type" value="Genomic_DNA"/>
</dbReference>
<name>A0ACC0AVZ1_CATRO</name>
<keyword evidence="2" id="KW-1185">Reference proteome</keyword>
<protein>
    <submittedName>
        <fullName evidence="1">Uncharacterized protein</fullName>
    </submittedName>
</protein>
<sequence>MASLNLSLEKYKVSSEGDFEQVFDQQGPKHKVFLLHNIPSLDKLYLSLSDNCGKFYIDIWVSVTIARNLQHHELIDTSICLINVPLPDNLLICKTLEFLISSNSTLIIHNESFLKFLDGCPILHSVSSKFVKRKYIYTFSIFPSIKTINASSLEYLNLGNYMIREFI</sequence>
<proteinExistence type="predicted"/>
<accession>A0ACC0AVZ1</accession>